<dbReference type="InterPro" id="IPR001881">
    <property type="entry name" value="EGF-like_Ca-bd_dom"/>
</dbReference>
<dbReference type="SMART" id="SM00181">
    <property type="entry name" value="EGF"/>
    <property type="match status" value="2"/>
</dbReference>
<evidence type="ECO:0000256" key="5">
    <source>
        <dbReference type="ARBA" id="ARBA00022840"/>
    </source>
</evidence>
<dbReference type="InterPro" id="IPR018097">
    <property type="entry name" value="EGF_Ca-bd_CS"/>
</dbReference>
<dbReference type="FunFam" id="2.10.25.10:FF:000355">
    <property type="entry name" value="Wall-associated receptor kinase 3"/>
    <property type="match status" value="1"/>
</dbReference>
<keyword evidence="3" id="KW-0808">Transferase</keyword>
<dbReference type="eggNOG" id="ENOG502QQPF">
    <property type="taxonomic scope" value="Eukaryota"/>
</dbReference>
<dbReference type="Gene3D" id="2.10.25.10">
    <property type="entry name" value="Laminin"/>
    <property type="match status" value="2"/>
</dbReference>
<evidence type="ECO:0000313" key="9">
    <source>
        <dbReference type="Proteomes" id="UP000008022"/>
    </source>
</evidence>
<keyword evidence="2" id="KW-0245">EGF-like domain</keyword>
<dbReference type="InterPro" id="IPR049883">
    <property type="entry name" value="NOTCH1_EGF-like"/>
</dbReference>
<reference evidence="9" key="1">
    <citation type="submission" date="2013-06" db="EMBL/GenBank/DDBJ databases">
        <authorList>
            <person name="Zhao Q."/>
        </authorList>
    </citation>
    <scope>NUCLEOTIDE SEQUENCE</scope>
    <source>
        <strain evidence="9">cv. W1943</strain>
    </source>
</reference>
<dbReference type="InterPro" id="IPR045274">
    <property type="entry name" value="WAK-like"/>
</dbReference>
<evidence type="ECO:0000256" key="2">
    <source>
        <dbReference type="ARBA" id="ARBA00022536"/>
    </source>
</evidence>
<proteinExistence type="predicted"/>
<dbReference type="GO" id="GO:0005509">
    <property type="term" value="F:calcium ion binding"/>
    <property type="evidence" value="ECO:0007669"/>
    <property type="project" value="InterPro"/>
</dbReference>
<dbReference type="GO" id="GO:0007166">
    <property type="term" value="P:cell surface receptor signaling pathway"/>
    <property type="evidence" value="ECO:0007669"/>
    <property type="project" value="InterPro"/>
</dbReference>
<dbReference type="OMA" id="HCYGNCK"/>
<dbReference type="EnsemblPlants" id="ORUFI04G10500.1">
    <property type="protein sequence ID" value="ORUFI04G10500.1"/>
    <property type="gene ID" value="ORUFI04G10500"/>
</dbReference>
<evidence type="ECO:0000256" key="3">
    <source>
        <dbReference type="ARBA" id="ARBA00022679"/>
    </source>
</evidence>
<dbReference type="InterPro" id="IPR000742">
    <property type="entry name" value="EGF"/>
</dbReference>
<dbReference type="GO" id="GO:0005886">
    <property type="term" value="C:plasma membrane"/>
    <property type="evidence" value="ECO:0007669"/>
    <property type="project" value="TreeGrafter"/>
</dbReference>
<keyword evidence="6" id="KW-1015">Disulfide bond</keyword>
<dbReference type="PROSITE" id="PS01187">
    <property type="entry name" value="EGF_CA"/>
    <property type="match status" value="1"/>
</dbReference>
<keyword evidence="4" id="KW-0547">Nucleotide-binding</keyword>
<dbReference type="InterPro" id="IPR011009">
    <property type="entry name" value="Kinase-like_dom_sf"/>
</dbReference>
<reference evidence="8" key="2">
    <citation type="submission" date="2015-06" db="UniProtKB">
        <authorList>
            <consortium name="EnsemblPlants"/>
        </authorList>
    </citation>
    <scope>IDENTIFICATION</scope>
</reference>
<dbReference type="SMART" id="SM00179">
    <property type="entry name" value="EGF_CA"/>
    <property type="match status" value="1"/>
</dbReference>
<keyword evidence="1" id="KW-0723">Serine/threonine-protein kinase</keyword>
<keyword evidence="9" id="KW-1185">Reference proteome</keyword>
<dbReference type="PROSITE" id="PS50011">
    <property type="entry name" value="PROTEIN_KINASE_DOM"/>
    <property type="match status" value="1"/>
</dbReference>
<dbReference type="STRING" id="4529.A0A0E0P7Y4"/>
<evidence type="ECO:0000313" key="8">
    <source>
        <dbReference type="EnsemblPlants" id="ORUFI04G10500.1"/>
    </source>
</evidence>
<sequence length="423" mass="46958">MATSGDKGVERGKARVWNNISSYCYDSASKGMIDESSDSIVYLPEAYMLSDTENKFIIVGCQTVAYIQVGDREGVRTGCCEATITEGHSSYNTMFDPDYNTTQIYNSSRFSFWRSYVMNSSEFIDNNGGRMPMVVEWAVRNASNCVEVQKDRDSYTCVSSNSVCVNLSSEPGYICNCTRGYQGNPYLLDGCQDINECEEHENYHCYGNCKNIPGSFECACHAGTRGNASIEGACQKNFLTPRVEGNAGFTLYERGQIETATNNFNKAQIVGEGGQGTVYRAEIDGTIVAIKRCKEINESRKMDFAMSTTLTLSGYSVVAYNLRYPCFVYEFVQNRTLHELLDFQRSRSCHVTLGTRLRIAAESANELAHLHSLQHPILHGGVKPANILLTEELVVKVSDFGCSKIDEKTQVVPKGTPGYLDPD</sequence>
<dbReference type="HOGENOM" id="CLU_000288_43_5_1"/>
<dbReference type="GO" id="GO:0005524">
    <property type="term" value="F:ATP binding"/>
    <property type="evidence" value="ECO:0007669"/>
    <property type="project" value="UniProtKB-KW"/>
</dbReference>
<evidence type="ECO:0000259" key="7">
    <source>
        <dbReference type="PROSITE" id="PS50011"/>
    </source>
</evidence>
<dbReference type="AlphaFoldDB" id="A0A0E0P7Y4"/>
<organism evidence="8 9">
    <name type="scientific">Oryza rufipogon</name>
    <name type="common">Brownbeard rice</name>
    <name type="synonym">Asian wild rice</name>
    <dbReference type="NCBI Taxonomy" id="4529"/>
    <lineage>
        <taxon>Eukaryota</taxon>
        <taxon>Viridiplantae</taxon>
        <taxon>Streptophyta</taxon>
        <taxon>Embryophyta</taxon>
        <taxon>Tracheophyta</taxon>
        <taxon>Spermatophyta</taxon>
        <taxon>Magnoliopsida</taxon>
        <taxon>Liliopsida</taxon>
        <taxon>Poales</taxon>
        <taxon>Poaceae</taxon>
        <taxon>BOP clade</taxon>
        <taxon>Oryzoideae</taxon>
        <taxon>Oryzeae</taxon>
        <taxon>Oryzinae</taxon>
        <taxon>Oryza</taxon>
    </lineage>
</organism>
<dbReference type="SUPFAM" id="SSF57196">
    <property type="entry name" value="EGF/Laminin"/>
    <property type="match status" value="1"/>
</dbReference>
<dbReference type="Pfam" id="PF00069">
    <property type="entry name" value="Pkinase"/>
    <property type="match status" value="1"/>
</dbReference>
<dbReference type="Pfam" id="PF07645">
    <property type="entry name" value="EGF_CA"/>
    <property type="match status" value="1"/>
</dbReference>
<dbReference type="CDD" id="cd00054">
    <property type="entry name" value="EGF_CA"/>
    <property type="match status" value="1"/>
</dbReference>
<protein>
    <recommendedName>
        <fullName evidence="7">Protein kinase domain-containing protein</fullName>
    </recommendedName>
</protein>
<dbReference type="PANTHER" id="PTHR27005">
    <property type="entry name" value="WALL-ASSOCIATED RECEPTOR KINASE-LIKE 21"/>
    <property type="match status" value="1"/>
</dbReference>
<accession>A0A0E0P7Y4</accession>
<evidence type="ECO:0000256" key="4">
    <source>
        <dbReference type="ARBA" id="ARBA00022741"/>
    </source>
</evidence>
<dbReference type="InterPro" id="IPR000719">
    <property type="entry name" value="Prot_kinase_dom"/>
</dbReference>
<evidence type="ECO:0000256" key="6">
    <source>
        <dbReference type="ARBA" id="ARBA00023157"/>
    </source>
</evidence>
<evidence type="ECO:0000256" key="1">
    <source>
        <dbReference type="ARBA" id="ARBA00022527"/>
    </source>
</evidence>
<dbReference type="Proteomes" id="UP000008022">
    <property type="component" value="Unassembled WGS sequence"/>
</dbReference>
<name>A0A0E0P7Y4_ORYRU</name>
<dbReference type="Gene3D" id="1.10.510.10">
    <property type="entry name" value="Transferase(Phosphotransferase) domain 1"/>
    <property type="match status" value="1"/>
</dbReference>
<dbReference type="Gramene" id="ORUFI04G10500.1">
    <property type="protein sequence ID" value="ORUFI04G10500.1"/>
    <property type="gene ID" value="ORUFI04G10500"/>
</dbReference>
<dbReference type="GO" id="GO:0004674">
    <property type="term" value="F:protein serine/threonine kinase activity"/>
    <property type="evidence" value="ECO:0007669"/>
    <property type="project" value="UniProtKB-KW"/>
</dbReference>
<dbReference type="PANTHER" id="PTHR27005:SF37">
    <property type="entry name" value="OS04G0367600 PROTEIN"/>
    <property type="match status" value="1"/>
</dbReference>
<feature type="domain" description="Protein kinase" evidence="7">
    <location>
        <begin position="264"/>
        <end position="423"/>
    </location>
</feature>
<dbReference type="SUPFAM" id="SSF56112">
    <property type="entry name" value="Protein kinase-like (PK-like)"/>
    <property type="match status" value="1"/>
</dbReference>
<keyword evidence="5" id="KW-0067">ATP-binding</keyword>
<keyword evidence="1" id="KW-0418">Kinase</keyword>